<dbReference type="Pfam" id="PF00628">
    <property type="entry name" value="PHD"/>
    <property type="match status" value="1"/>
</dbReference>
<comment type="subcellular location">
    <subcellularLocation>
        <location evidence="2">Chromosome</location>
    </subcellularLocation>
    <subcellularLocation>
        <location evidence="1">Nucleus</location>
    </subcellularLocation>
</comment>
<dbReference type="GO" id="GO:0005694">
    <property type="term" value="C:chromosome"/>
    <property type="evidence" value="ECO:0007669"/>
    <property type="project" value="UniProtKB-SubCell"/>
</dbReference>
<keyword evidence="4" id="KW-0479">Metal-binding</keyword>
<dbReference type="InterPro" id="IPR011011">
    <property type="entry name" value="Znf_FYVE_PHD"/>
</dbReference>
<accession>A0AAV5GHG1</accession>
<keyword evidence="7" id="KW-0539">Nucleus</keyword>
<dbReference type="InterPro" id="IPR036570">
    <property type="entry name" value="HORMA_dom_sf"/>
</dbReference>
<feature type="compositionally biased region" description="Basic and acidic residues" evidence="9">
    <location>
        <begin position="832"/>
        <end position="843"/>
    </location>
</feature>
<dbReference type="InterPro" id="IPR051294">
    <property type="entry name" value="HORMA_MeioticProgression"/>
</dbReference>
<evidence type="ECO:0000256" key="1">
    <source>
        <dbReference type="ARBA" id="ARBA00004123"/>
    </source>
</evidence>
<feature type="compositionally biased region" description="Low complexity" evidence="9">
    <location>
        <begin position="796"/>
        <end position="813"/>
    </location>
</feature>
<dbReference type="InterPro" id="IPR013083">
    <property type="entry name" value="Znf_RING/FYVE/PHD"/>
</dbReference>
<name>A0AAV5GHG1_9BASI</name>
<organism evidence="11 12">
    <name type="scientific">Rhodotorula paludigena</name>
    <dbReference type="NCBI Taxonomy" id="86838"/>
    <lineage>
        <taxon>Eukaryota</taxon>
        <taxon>Fungi</taxon>
        <taxon>Dikarya</taxon>
        <taxon>Basidiomycota</taxon>
        <taxon>Pucciniomycotina</taxon>
        <taxon>Microbotryomycetes</taxon>
        <taxon>Sporidiobolales</taxon>
        <taxon>Sporidiobolaceae</taxon>
        <taxon>Rhodotorula</taxon>
    </lineage>
</organism>
<feature type="region of interest" description="Disordered" evidence="9">
    <location>
        <begin position="51"/>
        <end position="80"/>
    </location>
</feature>
<evidence type="ECO:0000256" key="5">
    <source>
        <dbReference type="ARBA" id="ARBA00022771"/>
    </source>
</evidence>
<evidence type="ECO:0000259" key="10">
    <source>
        <dbReference type="PROSITE" id="PS50815"/>
    </source>
</evidence>
<feature type="domain" description="HORMA" evidence="10">
    <location>
        <begin position="16"/>
        <end position="270"/>
    </location>
</feature>
<feature type="region of interest" description="Disordered" evidence="9">
    <location>
        <begin position="796"/>
        <end position="915"/>
    </location>
</feature>
<dbReference type="GO" id="GO:0007130">
    <property type="term" value="P:synaptonemal complex assembly"/>
    <property type="evidence" value="ECO:0007669"/>
    <property type="project" value="TreeGrafter"/>
</dbReference>
<dbReference type="PROSITE" id="PS50815">
    <property type="entry name" value="HORMA"/>
    <property type="match status" value="1"/>
</dbReference>
<evidence type="ECO:0000256" key="4">
    <source>
        <dbReference type="ARBA" id="ARBA00022723"/>
    </source>
</evidence>
<dbReference type="EMBL" id="BQKY01000003">
    <property type="protein sequence ID" value="GJN88507.1"/>
    <property type="molecule type" value="Genomic_DNA"/>
</dbReference>
<dbReference type="InterPro" id="IPR036390">
    <property type="entry name" value="WH_DNA-bd_sf"/>
</dbReference>
<dbReference type="Gene3D" id="3.30.900.10">
    <property type="entry name" value="HORMA domain"/>
    <property type="match status" value="1"/>
</dbReference>
<evidence type="ECO:0000256" key="9">
    <source>
        <dbReference type="SAM" id="MobiDB-lite"/>
    </source>
</evidence>
<keyword evidence="12" id="KW-1185">Reference proteome</keyword>
<evidence type="ECO:0000313" key="12">
    <source>
        <dbReference type="Proteomes" id="UP001342314"/>
    </source>
</evidence>
<feature type="region of interest" description="Disordered" evidence="9">
    <location>
        <begin position="757"/>
        <end position="784"/>
    </location>
</feature>
<evidence type="ECO:0000256" key="3">
    <source>
        <dbReference type="ARBA" id="ARBA00022454"/>
    </source>
</evidence>
<evidence type="ECO:0000256" key="6">
    <source>
        <dbReference type="ARBA" id="ARBA00022833"/>
    </source>
</evidence>
<dbReference type="Proteomes" id="UP001342314">
    <property type="component" value="Unassembled WGS sequence"/>
</dbReference>
<dbReference type="Gene3D" id="3.30.40.10">
    <property type="entry name" value="Zinc/RING finger domain, C3HC4 (zinc finger)"/>
    <property type="match status" value="1"/>
</dbReference>
<proteinExistence type="predicted"/>
<dbReference type="AlphaFoldDB" id="A0AAV5GHG1"/>
<sequence length="915" mass="100710">MSTTRLKPTQVDSAVTLRTSLQQELLEAGIGCVAFLRGLLPEDSFEDYKLLAPRPPVSRSSTTGKDDEDKSKQAQPSSVRVKKLRRGVSLEADKLLDYLELGATQAIEKGYLHQLIFAIYLDPDDPTNLVESYTFTFSYETDAEGNKASRSKPELVVQDQLSGMVISPSAYGTTKEPPRKEGDVKRQVQQMIKNLITSTQVLDELPRRRFLNIRLFYTDETPPDYEPPCFHPVEVDMPGYSLTTPSVADPPDFGTLGSMATGFHGVALHTVSIAHLLDTPFDEHITVDEALSRNRHDASSRAVVWNAESLVESATDEDAKLKVVEPVAIRDRSGLLRTVEEVSESAEADMAELRKVVGIEHGDEAMILAKGELEETLCDSNLSDNAVLRRAIASTEKRASSTGGPATQLDPVISRQRSYMPPVPLFAESREQYHQRAEAQQHQQQQAEAGPSGLTSAEKAVVKARVKEQEVLPQVAETQLFDYSQMDIDKDEAAASETYEPEPDTIQTADLVEAPTPPQKQREERPARPVRKSTRSRARTAEDACECGDKEDDGAMICCSTCDIWKHAVCYGFDSIDDQRIPDVFVCYRCEAQIKLEEAAGETEREGEIEQALAEFRTLALFRRAIAVIWQDGMLTMKELAKRLEIDNSTAGQVIKRLKAEDFVVEQSASSRRHKGKSGSQVGSLKQGVQVVNKSAKQTKRKQNEYFRPGNGAELGIKALFDGLTDDQEQNDDDASTARAPSSRALSKLIQLASYNTPSPAQPAFGNRTATQEDPILDPLSQPQQSSTLLFSTPAKSVPPAAALPPSGGLPIPSRQSTEMIAPQPSYVPSCEGKKGKNKDVGREVSASLQAFSAEEPVPMEVDRLKQQQRQQPSSSMSKGKRRTMSEVDVNLEAPVAGSTRSKRQRCSEADEIEV</sequence>
<dbReference type="GO" id="GO:0005634">
    <property type="term" value="C:nucleus"/>
    <property type="evidence" value="ECO:0007669"/>
    <property type="project" value="UniProtKB-SubCell"/>
</dbReference>
<dbReference type="InterPro" id="IPR036388">
    <property type="entry name" value="WH-like_DNA-bd_sf"/>
</dbReference>
<dbReference type="PANTHER" id="PTHR48225:SF7">
    <property type="entry name" value="MEIOSIS-SPECIFIC PROTEIN HOP1"/>
    <property type="match status" value="1"/>
</dbReference>
<dbReference type="Pfam" id="PF02301">
    <property type="entry name" value="HORMA"/>
    <property type="match status" value="1"/>
</dbReference>
<dbReference type="GO" id="GO:0008270">
    <property type="term" value="F:zinc ion binding"/>
    <property type="evidence" value="ECO:0007669"/>
    <property type="project" value="UniProtKB-KW"/>
</dbReference>
<dbReference type="InterPro" id="IPR001965">
    <property type="entry name" value="Znf_PHD"/>
</dbReference>
<evidence type="ECO:0000256" key="7">
    <source>
        <dbReference type="ARBA" id="ARBA00023242"/>
    </source>
</evidence>
<feature type="region of interest" description="Disordered" evidence="9">
    <location>
        <begin position="495"/>
        <end position="544"/>
    </location>
</feature>
<dbReference type="GO" id="GO:0051598">
    <property type="term" value="P:meiotic recombination checkpoint signaling"/>
    <property type="evidence" value="ECO:0007669"/>
    <property type="project" value="TreeGrafter"/>
</dbReference>
<dbReference type="InterPro" id="IPR019787">
    <property type="entry name" value="Znf_PHD-finger"/>
</dbReference>
<feature type="region of interest" description="Disordered" evidence="9">
    <location>
        <begin position="669"/>
        <end position="710"/>
    </location>
</feature>
<gene>
    <name evidence="11" type="ORF">Rhopal_001473-T1</name>
</gene>
<keyword evidence="8" id="KW-0469">Meiosis</keyword>
<feature type="region of interest" description="Disordered" evidence="9">
    <location>
        <begin position="395"/>
        <end position="415"/>
    </location>
</feature>
<dbReference type="PANTHER" id="PTHR48225">
    <property type="entry name" value="HORMA DOMAIN-CONTAINING PROTEIN 1"/>
    <property type="match status" value="1"/>
</dbReference>
<evidence type="ECO:0000256" key="2">
    <source>
        <dbReference type="ARBA" id="ARBA00004286"/>
    </source>
</evidence>
<dbReference type="SUPFAM" id="SSF46785">
    <property type="entry name" value="Winged helix' DNA-binding domain"/>
    <property type="match status" value="1"/>
</dbReference>
<feature type="compositionally biased region" description="Low complexity" evidence="9">
    <location>
        <begin position="440"/>
        <end position="449"/>
    </location>
</feature>
<comment type="caution">
    <text evidence="11">The sequence shown here is derived from an EMBL/GenBank/DDBJ whole genome shotgun (WGS) entry which is preliminary data.</text>
</comment>
<keyword evidence="5" id="KW-0863">Zinc-finger</keyword>
<keyword evidence="3" id="KW-0158">Chromosome</keyword>
<evidence type="ECO:0000313" key="11">
    <source>
        <dbReference type="EMBL" id="GJN88507.1"/>
    </source>
</evidence>
<dbReference type="SUPFAM" id="SSF56019">
    <property type="entry name" value="The spindle assembly checkpoint protein mad2"/>
    <property type="match status" value="1"/>
</dbReference>
<keyword evidence="6" id="KW-0862">Zinc</keyword>
<dbReference type="Gene3D" id="1.10.10.10">
    <property type="entry name" value="Winged helix-like DNA-binding domain superfamily/Winged helix DNA-binding domain"/>
    <property type="match status" value="1"/>
</dbReference>
<feature type="compositionally biased region" description="Low complexity" evidence="9">
    <location>
        <begin position="868"/>
        <end position="878"/>
    </location>
</feature>
<reference evidence="11 12" key="1">
    <citation type="submission" date="2021-12" db="EMBL/GenBank/DDBJ databases">
        <title>High titer production of polyol ester of fatty acids by Rhodotorula paludigena BS15 towards product separation-free biomass refinery.</title>
        <authorList>
            <person name="Mano J."/>
            <person name="Ono H."/>
            <person name="Tanaka T."/>
            <person name="Naito K."/>
            <person name="Sushida H."/>
            <person name="Ike M."/>
            <person name="Tokuyasu K."/>
            <person name="Kitaoka M."/>
        </authorList>
    </citation>
    <scope>NUCLEOTIDE SEQUENCE [LARGE SCALE GENOMIC DNA]</scope>
    <source>
        <strain evidence="11 12">BS15</strain>
    </source>
</reference>
<dbReference type="SMART" id="SM00249">
    <property type="entry name" value="PHD"/>
    <property type="match status" value="1"/>
</dbReference>
<feature type="compositionally biased region" description="Basic residues" evidence="9">
    <location>
        <begin position="528"/>
        <end position="538"/>
    </location>
</feature>
<protein>
    <recommendedName>
        <fullName evidence="10">HORMA domain-containing protein</fullName>
    </recommendedName>
</protein>
<dbReference type="InterPro" id="IPR003511">
    <property type="entry name" value="HORMA_dom"/>
</dbReference>
<dbReference type="SUPFAM" id="SSF57903">
    <property type="entry name" value="FYVE/PHD zinc finger"/>
    <property type="match status" value="1"/>
</dbReference>
<feature type="region of interest" description="Disordered" evidence="9">
    <location>
        <begin position="432"/>
        <end position="456"/>
    </location>
</feature>
<evidence type="ECO:0000256" key="8">
    <source>
        <dbReference type="ARBA" id="ARBA00023254"/>
    </source>
</evidence>